<dbReference type="Pfam" id="PF19555">
    <property type="entry name" value="DUF6078"/>
    <property type="match status" value="1"/>
</dbReference>
<dbReference type="eggNOG" id="ENOG5033EKM">
    <property type="taxonomic scope" value="Bacteria"/>
</dbReference>
<dbReference type="Proteomes" id="UP000003571">
    <property type="component" value="Unassembled WGS sequence"/>
</dbReference>
<comment type="caution">
    <text evidence="1">The sequence shown here is derived from an EMBL/GenBank/DDBJ whole genome shotgun (WGS) entry which is preliminary data.</text>
</comment>
<evidence type="ECO:0000313" key="1">
    <source>
        <dbReference type="EMBL" id="EIC02878.1"/>
    </source>
</evidence>
<accession>H7EHT8</accession>
<dbReference type="RefSeq" id="WP_002702317.1">
    <property type="nucleotide sequence ID" value="NZ_AGRW01000030.1"/>
</dbReference>
<dbReference type="InterPro" id="IPR045724">
    <property type="entry name" value="DUF6078"/>
</dbReference>
<dbReference type="EMBL" id="AGRW01000030">
    <property type="protein sequence ID" value="EIC02878.1"/>
    <property type="molecule type" value="Genomic_DNA"/>
</dbReference>
<dbReference type="AlphaFoldDB" id="H7EHT8"/>
<proteinExistence type="predicted"/>
<protein>
    <submittedName>
        <fullName evidence="1">Uncharacterized protein</fullName>
    </submittedName>
</protein>
<organism evidence="1 2">
    <name type="scientific">Treponema saccharophilum DSM 2985</name>
    <dbReference type="NCBI Taxonomy" id="907348"/>
    <lineage>
        <taxon>Bacteria</taxon>
        <taxon>Pseudomonadati</taxon>
        <taxon>Spirochaetota</taxon>
        <taxon>Spirochaetia</taxon>
        <taxon>Spirochaetales</taxon>
        <taxon>Treponemataceae</taxon>
        <taxon>Treponema</taxon>
    </lineage>
</organism>
<sequence length="145" mass="17190">MVLSIPRDYTLCTNSECEKSMQCLRYLSFLEISEDNITIKVLNPKLFPAANHDCKFFNSTNKINLAWGIKNILNDLPYQIAKEVKKELLTRFGHTKYYRFYREEVAVMPKEQEIFQNIFEKHGIAEKPAYTRFTEEYNWESTVSK</sequence>
<evidence type="ECO:0000313" key="2">
    <source>
        <dbReference type="Proteomes" id="UP000003571"/>
    </source>
</evidence>
<gene>
    <name evidence="1" type="ORF">TresaDRAFT_2304</name>
</gene>
<keyword evidence="2" id="KW-1185">Reference proteome</keyword>
<name>H7EHT8_9SPIR</name>
<reference evidence="1 2" key="1">
    <citation type="submission" date="2011-09" db="EMBL/GenBank/DDBJ databases">
        <title>The draft genome of Treponema saccharophilum DSM 2985.</title>
        <authorList>
            <consortium name="US DOE Joint Genome Institute (JGI-PGF)"/>
            <person name="Lucas S."/>
            <person name="Copeland A."/>
            <person name="Lapidus A."/>
            <person name="Glavina del Rio T."/>
            <person name="Dalin E."/>
            <person name="Tice H."/>
            <person name="Bruce D."/>
            <person name="Goodwin L."/>
            <person name="Pitluck S."/>
            <person name="Peters L."/>
            <person name="Kyrpides N."/>
            <person name="Mavromatis K."/>
            <person name="Ivanova N."/>
            <person name="Markowitz V."/>
            <person name="Cheng J.-F."/>
            <person name="Hugenholtz P."/>
            <person name="Woyke T."/>
            <person name="Wu D."/>
            <person name="Gronow S."/>
            <person name="Wellnitz S."/>
            <person name="Brambilla E."/>
            <person name="Klenk H.-P."/>
            <person name="Eisen J.A."/>
        </authorList>
    </citation>
    <scope>NUCLEOTIDE SEQUENCE [LARGE SCALE GENOMIC DNA]</scope>
    <source>
        <strain evidence="1 2">DSM 2985</strain>
    </source>
</reference>
<dbReference type="PATRIC" id="fig|907348.3.peg.367"/>
<dbReference type="OrthoDB" id="1070184at2"/>